<dbReference type="OrthoDB" id="5565759at2"/>
<evidence type="ECO:0000313" key="3">
    <source>
        <dbReference type="EMBL" id="GAD01922.1"/>
    </source>
</evidence>
<dbReference type="SUPFAM" id="SSF50341">
    <property type="entry name" value="CheW-like"/>
    <property type="match status" value="1"/>
</dbReference>
<comment type="caution">
    <text evidence="3">The sequence shown here is derived from an EMBL/GenBank/DDBJ whole genome shotgun (WGS) entry which is preliminary data.</text>
</comment>
<reference evidence="3" key="1">
    <citation type="journal article" date="2013" name="Genome Announc.">
        <title>Draft Genome Sequence of Agarivorans albus Strain MKT 106T, an Agarolytic Marine Bacterium.</title>
        <authorList>
            <person name="Yasuike M."/>
            <person name="Nakamura Y."/>
            <person name="Kai W."/>
            <person name="Fujiwara A."/>
            <person name="Fukui Y."/>
            <person name="Satomi M."/>
            <person name="Sano M."/>
        </authorList>
    </citation>
    <scope>NUCLEOTIDE SEQUENCE [LARGE SCALE GENOMIC DNA]</scope>
</reference>
<proteinExistence type="predicted"/>
<sequence length="276" mass="31157">MNSDKLMEEALGDYFDSLLTESVPEPEKRPEVKPAAQEKAAQHLEPQSKPLEELFAEAEQRVAAVAEAQPVLLPIKELPEQAPEVEVEVKVEELEQQVEEQEVEVETETETETETSLAPQEEPTAAEWQNIDTDNDFQVLFFEVAGVTFGVPLTQLGGIHRISEVSPLFGKPPWFSGIMIEREEKLSVVDTAKWVMPNQPFEPDYKYLVMLGESAWGLSCEKLFGTERLNRDDVKWRSTPGQRPWLAGMVKQKMCALLHVEELQQMLADGVDIEGH</sequence>
<dbReference type="PROSITE" id="PS50851">
    <property type="entry name" value="CHEW"/>
    <property type="match status" value="1"/>
</dbReference>
<feature type="domain" description="CheW-like" evidence="2">
    <location>
        <begin position="136"/>
        <end position="269"/>
    </location>
</feature>
<dbReference type="Pfam" id="PF01584">
    <property type="entry name" value="CheW"/>
    <property type="match status" value="1"/>
</dbReference>
<dbReference type="GO" id="GO:0007165">
    <property type="term" value="P:signal transduction"/>
    <property type="evidence" value="ECO:0007669"/>
    <property type="project" value="InterPro"/>
</dbReference>
<keyword evidence="4" id="KW-1185">Reference proteome</keyword>
<feature type="compositionally biased region" description="Acidic residues" evidence="1">
    <location>
        <begin position="97"/>
        <end position="113"/>
    </location>
</feature>
<dbReference type="AlphaFoldDB" id="R9PKN6"/>
<dbReference type="EMBL" id="BARX01000012">
    <property type="protein sequence ID" value="GAD01922.1"/>
    <property type="molecule type" value="Genomic_DNA"/>
</dbReference>
<dbReference type="InterPro" id="IPR036061">
    <property type="entry name" value="CheW-like_dom_sf"/>
</dbReference>
<dbReference type="InterPro" id="IPR014506">
    <property type="entry name" value="UCP020479_CheW"/>
</dbReference>
<protein>
    <submittedName>
        <fullName evidence="3">CheW domain protein</fullName>
    </submittedName>
</protein>
<organism evidence="3 4">
    <name type="scientific">Agarivorans albus MKT 106</name>
    <dbReference type="NCBI Taxonomy" id="1331007"/>
    <lineage>
        <taxon>Bacteria</taxon>
        <taxon>Pseudomonadati</taxon>
        <taxon>Pseudomonadota</taxon>
        <taxon>Gammaproteobacteria</taxon>
        <taxon>Alteromonadales</taxon>
        <taxon>Alteromonadaceae</taxon>
        <taxon>Agarivorans</taxon>
    </lineage>
</organism>
<accession>R9PKN6</accession>
<feature type="region of interest" description="Disordered" evidence="1">
    <location>
        <begin position="1"/>
        <end position="53"/>
    </location>
</feature>
<dbReference type="STRING" id="1331007.AALB_2002"/>
<evidence type="ECO:0000259" key="2">
    <source>
        <dbReference type="PROSITE" id="PS50851"/>
    </source>
</evidence>
<dbReference type="SMART" id="SM00260">
    <property type="entry name" value="CheW"/>
    <property type="match status" value="1"/>
</dbReference>
<dbReference type="GO" id="GO:0006935">
    <property type="term" value="P:chemotaxis"/>
    <property type="evidence" value="ECO:0007669"/>
    <property type="project" value="InterPro"/>
</dbReference>
<dbReference type="InterPro" id="IPR002545">
    <property type="entry name" value="CheW-lke_dom"/>
</dbReference>
<gene>
    <name evidence="3" type="ORF">AALB_2002</name>
</gene>
<feature type="region of interest" description="Disordered" evidence="1">
    <location>
        <begin position="97"/>
        <end position="124"/>
    </location>
</feature>
<dbReference type="PIRSF" id="PIRSF020479">
    <property type="entry name" value="UCP020479_CheW"/>
    <property type="match status" value="1"/>
</dbReference>
<evidence type="ECO:0000256" key="1">
    <source>
        <dbReference type="SAM" id="MobiDB-lite"/>
    </source>
</evidence>
<evidence type="ECO:0000313" key="4">
    <source>
        <dbReference type="Proteomes" id="UP000014461"/>
    </source>
</evidence>
<name>R9PKN6_AGAAL</name>
<dbReference type="RefSeq" id="WP_016401690.1">
    <property type="nucleotide sequence ID" value="NZ_BARX01000012.1"/>
</dbReference>
<dbReference type="Proteomes" id="UP000014461">
    <property type="component" value="Unassembled WGS sequence"/>
</dbReference>